<evidence type="ECO:0000313" key="4">
    <source>
        <dbReference type="EMBL" id="EEE54842.1"/>
    </source>
</evidence>
<dbReference type="Proteomes" id="UP000007752">
    <property type="component" value="Chromosome 1"/>
</dbReference>
<accession>B9EXM9</accession>
<feature type="compositionally biased region" description="Basic and acidic residues" evidence="2">
    <location>
        <begin position="134"/>
        <end position="149"/>
    </location>
</feature>
<dbReference type="InterPro" id="IPR004883">
    <property type="entry name" value="LOB"/>
</dbReference>
<feature type="compositionally biased region" description="Low complexity" evidence="2">
    <location>
        <begin position="170"/>
        <end position="182"/>
    </location>
</feature>
<evidence type="ECO:0000256" key="1">
    <source>
        <dbReference type="ARBA" id="ARBA00005474"/>
    </source>
</evidence>
<organism evidence="4">
    <name type="scientific">Oryza sativa subsp. japonica</name>
    <name type="common">Rice</name>
    <dbReference type="NCBI Taxonomy" id="39947"/>
    <lineage>
        <taxon>Eukaryota</taxon>
        <taxon>Viridiplantae</taxon>
        <taxon>Streptophyta</taxon>
        <taxon>Embryophyta</taxon>
        <taxon>Tracheophyta</taxon>
        <taxon>Spermatophyta</taxon>
        <taxon>Magnoliopsida</taxon>
        <taxon>Liliopsida</taxon>
        <taxon>Poales</taxon>
        <taxon>Poaceae</taxon>
        <taxon>BOP clade</taxon>
        <taxon>Oryzoideae</taxon>
        <taxon>Oryzeae</taxon>
        <taxon>Oryzinae</taxon>
        <taxon>Oryza</taxon>
        <taxon>Oryza sativa</taxon>
    </lineage>
</organism>
<protein>
    <recommendedName>
        <fullName evidence="3">LOB domain-containing protein</fullName>
    </recommendedName>
</protein>
<reference evidence="4" key="1">
    <citation type="journal article" date="2005" name="PLoS Biol.">
        <title>The genomes of Oryza sativa: a history of duplications.</title>
        <authorList>
            <person name="Yu J."/>
            <person name="Wang J."/>
            <person name="Lin W."/>
            <person name="Li S."/>
            <person name="Li H."/>
            <person name="Zhou J."/>
            <person name="Ni P."/>
            <person name="Dong W."/>
            <person name="Hu S."/>
            <person name="Zeng C."/>
            <person name="Zhang J."/>
            <person name="Zhang Y."/>
            <person name="Li R."/>
            <person name="Xu Z."/>
            <person name="Li S."/>
            <person name="Li X."/>
            <person name="Zheng H."/>
            <person name="Cong L."/>
            <person name="Lin L."/>
            <person name="Yin J."/>
            <person name="Geng J."/>
            <person name="Li G."/>
            <person name="Shi J."/>
            <person name="Liu J."/>
            <person name="Lv H."/>
            <person name="Li J."/>
            <person name="Wang J."/>
            <person name="Deng Y."/>
            <person name="Ran L."/>
            <person name="Shi X."/>
            <person name="Wang X."/>
            <person name="Wu Q."/>
            <person name="Li C."/>
            <person name="Ren X."/>
            <person name="Wang J."/>
            <person name="Wang X."/>
            <person name="Li D."/>
            <person name="Liu D."/>
            <person name="Zhang X."/>
            <person name="Ji Z."/>
            <person name="Zhao W."/>
            <person name="Sun Y."/>
            <person name="Zhang Z."/>
            <person name="Bao J."/>
            <person name="Han Y."/>
            <person name="Dong L."/>
            <person name="Ji J."/>
            <person name="Chen P."/>
            <person name="Wu S."/>
            <person name="Liu J."/>
            <person name="Xiao Y."/>
            <person name="Bu D."/>
            <person name="Tan J."/>
            <person name="Yang L."/>
            <person name="Ye C."/>
            <person name="Zhang J."/>
            <person name="Xu J."/>
            <person name="Zhou Y."/>
            <person name="Yu Y."/>
            <person name="Zhang B."/>
            <person name="Zhuang S."/>
            <person name="Wei H."/>
            <person name="Liu B."/>
            <person name="Lei M."/>
            <person name="Yu H."/>
            <person name="Li Y."/>
            <person name="Xu H."/>
            <person name="Wei S."/>
            <person name="He X."/>
            <person name="Fang L."/>
            <person name="Zhang Z."/>
            <person name="Zhang Y."/>
            <person name="Huang X."/>
            <person name="Su Z."/>
            <person name="Tong W."/>
            <person name="Li J."/>
            <person name="Tong Z."/>
            <person name="Li S."/>
            <person name="Ye J."/>
            <person name="Wang L."/>
            <person name="Fang L."/>
            <person name="Lei T."/>
            <person name="Chen C."/>
            <person name="Chen H."/>
            <person name="Xu Z."/>
            <person name="Li H."/>
            <person name="Huang H."/>
            <person name="Zhang F."/>
            <person name="Xu H."/>
            <person name="Li N."/>
            <person name="Zhao C."/>
            <person name="Li S."/>
            <person name="Dong L."/>
            <person name="Huang Y."/>
            <person name="Li L."/>
            <person name="Xi Y."/>
            <person name="Qi Q."/>
            <person name="Li W."/>
            <person name="Zhang B."/>
            <person name="Hu W."/>
            <person name="Zhang Y."/>
            <person name="Tian X."/>
            <person name="Jiao Y."/>
            <person name="Liang X."/>
            <person name="Jin J."/>
            <person name="Gao L."/>
            <person name="Zheng W."/>
            <person name="Hao B."/>
            <person name="Liu S."/>
            <person name="Wang W."/>
            <person name="Yuan L."/>
            <person name="Cao M."/>
            <person name="McDermott J."/>
            <person name="Samudrala R."/>
            <person name="Wang J."/>
            <person name="Wong G.K."/>
            <person name="Yang H."/>
        </authorList>
    </citation>
    <scope>NUCLEOTIDE SEQUENCE [LARGE SCALE GENOMIC DNA]</scope>
</reference>
<dbReference type="AlphaFoldDB" id="B9EXM9"/>
<feature type="compositionally biased region" description="Basic and acidic residues" evidence="2">
    <location>
        <begin position="157"/>
        <end position="169"/>
    </location>
</feature>
<reference evidence="4" key="2">
    <citation type="submission" date="2008-12" db="EMBL/GenBank/DDBJ databases">
        <title>Improved gene annotation of the rice (Oryza sativa) genomes.</title>
        <authorList>
            <person name="Wang J."/>
            <person name="Li R."/>
            <person name="Fan W."/>
            <person name="Huang Q."/>
            <person name="Zhang J."/>
            <person name="Zhou Y."/>
            <person name="Hu Y."/>
            <person name="Zi S."/>
            <person name="Li J."/>
            <person name="Ni P."/>
            <person name="Zheng H."/>
            <person name="Zhang Y."/>
            <person name="Zhao M."/>
            <person name="Hao Q."/>
            <person name="McDermott J."/>
            <person name="Samudrala R."/>
            <person name="Kristiansen K."/>
            <person name="Wong G.K.-S."/>
        </authorList>
    </citation>
    <scope>NUCLEOTIDE SEQUENCE</scope>
</reference>
<dbReference type="Pfam" id="PF03195">
    <property type="entry name" value="LOB"/>
    <property type="match status" value="1"/>
</dbReference>
<feature type="region of interest" description="Disordered" evidence="2">
    <location>
        <begin position="134"/>
        <end position="191"/>
    </location>
</feature>
<name>B9EXM9_ORYSJ</name>
<comment type="similarity">
    <text evidence="1">Belongs to the LOB domain-containing protein family.</text>
</comment>
<proteinExistence type="inferred from homology"/>
<dbReference type="PANTHER" id="PTHR31301">
    <property type="entry name" value="LOB DOMAIN-CONTAINING PROTEIN 4-RELATED"/>
    <property type="match status" value="1"/>
</dbReference>
<dbReference type="PROSITE" id="PS50891">
    <property type="entry name" value="LOB"/>
    <property type="match status" value="1"/>
</dbReference>
<evidence type="ECO:0000259" key="3">
    <source>
        <dbReference type="PROSITE" id="PS50891"/>
    </source>
</evidence>
<feature type="domain" description="LOB" evidence="3">
    <location>
        <begin position="60"/>
        <end position="168"/>
    </location>
</feature>
<gene>
    <name evidence="4" type="ORF">OsJ_02300</name>
</gene>
<dbReference type="PANTHER" id="PTHR31301:SF21">
    <property type="entry name" value="LOB DOMAIN-CONTAINING PROTEIN 27-RELATED"/>
    <property type="match status" value="1"/>
</dbReference>
<sequence>MQVHAAAYFAANSPFRCPNLPIRRETQLSSRRRSPWPNLGRPFVAEISPVAVADDDDPPAACAACAHLGRPCPTGCPLARCFPAAGDQPADGRLFRNAFRLFGVGNVVGFLLAAGGDPGKRRDAAVSVAYEADARADDPVRGGPRRGDGPRAGARLPEGRTRNRAERARAAPPIRPAAAAATRRTRSSSSP</sequence>
<dbReference type="EMBL" id="CM000138">
    <property type="protein sequence ID" value="EEE54842.1"/>
    <property type="molecule type" value="Genomic_DNA"/>
</dbReference>
<evidence type="ECO:0000256" key="2">
    <source>
        <dbReference type="SAM" id="MobiDB-lite"/>
    </source>
</evidence>